<dbReference type="InterPro" id="IPR036322">
    <property type="entry name" value="WD40_repeat_dom_sf"/>
</dbReference>
<accession>G0VHL0</accession>
<dbReference type="FunCoup" id="G0VHL0">
    <property type="interactions" value="1507"/>
</dbReference>
<dbReference type="GO" id="GO:0043130">
    <property type="term" value="F:ubiquitin binding"/>
    <property type="evidence" value="ECO:0007669"/>
    <property type="project" value="EnsemblFungi"/>
</dbReference>
<dbReference type="Pfam" id="PF08324">
    <property type="entry name" value="PUL"/>
    <property type="match status" value="1"/>
</dbReference>
<dbReference type="InterPro" id="IPR015155">
    <property type="entry name" value="PFU"/>
</dbReference>
<dbReference type="CDD" id="cd00200">
    <property type="entry name" value="WD40"/>
    <property type="match status" value="1"/>
</dbReference>
<feature type="repeat" description="WD" evidence="5">
    <location>
        <begin position="98"/>
        <end position="128"/>
    </location>
</feature>
<feature type="domain" description="PUL" evidence="7">
    <location>
        <begin position="473"/>
        <end position="725"/>
    </location>
</feature>
<dbReference type="InParanoid" id="G0VHL0"/>
<dbReference type="Pfam" id="PF09070">
    <property type="entry name" value="PFU"/>
    <property type="match status" value="1"/>
</dbReference>
<dbReference type="PANTHER" id="PTHR19849:SF0">
    <property type="entry name" value="PHOSPHOLIPASE A-2-ACTIVATING PROTEIN"/>
    <property type="match status" value="1"/>
</dbReference>
<dbReference type="Proteomes" id="UP000001640">
    <property type="component" value="Chromosome 7"/>
</dbReference>
<keyword evidence="2" id="KW-0963">Cytoplasm</keyword>
<gene>
    <name evidence="8" type="primary">NCAS0G04300</name>
    <name evidence="8" type="ordered locus">NCAS_0G04300</name>
</gene>
<dbReference type="AlphaFoldDB" id="G0VHL0"/>
<dbReference type="GO" id="GO:0005634">
    <property type="term" value="C:nucleus"/>
    <property type="evidence" value="ECO:0007669"/>
    <property type="project" value="EnsemblFungi"/>
</dbReference>
<dbReference type="GO" id="GO:0006303">
    <property type="term" value="P:double-strand break repair via nonhomologous end joining"/>
    <property type="evidence" value="ECO:0007669"/>
    <property type="project" value="EnsemblFungi"/>
</dbReference>
<reference key="2">
    <citation type="submission" date="2011-08" db="EMBL/GenBank/DDBJ databases">
        <title>Genome sequence of Naumovozyma castellii.</title>
        <authorList>
            <person name="Gordon J.L."/>
            <person name="Armisen D."/>
            <person name="Proux-Wera E."/>
            <person name="OhEigeartaigh S.S."/>
            <person name="Byrne K.P."/>
            <person name="Wolfe K.H."/>
        </authorList>
    </citation>
    <scope>NUCLEOTIDE SEQUENCE</scope>
    <source>
        <strain>Type strain:CBS 4309</strain>
    </source>
</reference>
<dbReference type="PROSITE" id="PS00678">
    <property type="entry name" value="WD_REPEATS_1"/>
    <property type="match status" value="1"/>
</dbReference>
<dbReference type="Pfam" id="PF00400">
    <property type="entry name" value="WD40"/>
    <property type="match status" value="6"/>
</dbReference>
<feature type="repeat" description="WD" evidence="5">
    <location>
        <begin position="8"/>
        <end position="39"/>
    </location>
</feature>
<dbReference type="STRING" id="1064592.G0VHL0"/>
<dbReference type="Gene3D" id="2.130.10.10">
    <property type="entry name" value="YVTN repeat-like/Quinoprotein amine dehydrogenase"/>
    <property type="match status" value="1"/>
</dbReference>
<dbReference type="PANTHER" id="PTHR19849">
    <property type="entry name" value="PHOSPHOLIPASE A-2-ACTIVATING PROTEIN"/>
    <property type="match status" value="1"/>
</dbReference>
<keyword evidence="3 5" id="KW-0853">WD repeat</keyword>
<keyword evidence="9" id="KW-1185">Reference proteome</keyword>
<dbReference type="GO" id="GO:0070314">
    <property type="term" value="P:G1 to G0 transition"/>
    <property type="evidence" value="ECO:0007669"/>
    <property type="project" value="EnsemblFungi"/>
</dbReference>
<feature type="repeat" description="WD" evidence="5">
    <location>
        <begin position="137"/>
        <end position="170"/>
    </location>
</feature>
<dbReference type="GeneID" id="96904981"/>
<dbReference type="HOGENOM" id="CLU_011791_2_0_1"/>
<evidence type="ECO:0000256" key="2">
    <source>
        <dbReference type="ARBA" id="ARBA00022490"/>
    </source>
</evidence>
<dbReference type="PRINTS" id="PR00320">
    <property type="entry name" value="GPROTEINBRPT"/>
</dbReference>
<feature type="domain" description="PFU" evidence="6">
    <location>
        <begin position="358"/>
        <end position="455"/>
    </location>
</feature>
<evidence type="ECO:0000313" key="8">
    <source>
        <dbReference type="EMBL" id="CCC71317.1"/>
    </source>
</evidence>
<dbReference type="InterPro" id="IPR001680">
    <property type="entry name" value="WD40_rpt"/>
</dbReference>
<dbReference type="Gene3D" id="1.25.10.10">
    <property type="entry name" value="Leucine-rich Repeat Variant"/>
    <property type="match status" value="1"/>
</dbReference>
<dbReference type="InterPro" id="IPR015943">
    <property type="entry name" value="WD40/YVTN_repeat-like_dom_sf"/>
</dbReference>
<dbReference type="SMART" id="SM00320">
    <property type="entry name" value="WD40"/>
    <property type="match status" value="6"/>
</dbReference>
<dbReference type="InterPro" id="IPR013535">
    <property type="entry name" value="PUL_dom"/>
</dbReference>
<dbReference type="InterPro" id="IPR011989">
    <property type="entry name" value="ARM-like"/>
</dbReference>
<comment type="subcellular location">
    <subcellularLocation>
        <location evidence="1">Cytoplasm</location>
    </subcellularLocation>
</comment>
<dbReference type="OrthoDB" id="10265988at2759"/>
<sequence length="725" mass="81443">MYQLSATLLGHTQDVKDIVVIDDSQVASVSRDGTLRLWKHNDNGTWQDIVMATSEKFLNAVCYDKDHELLFYSGQESLINGVSLLDIESIDKDPLYTLIGHHSNVCALSYKHMSAIISGSWDTTAKVWINGALQWSLEGHQASVWDAKIISVEENTFITASADRTVKLWKENKLLKTFSGIHSDVIRNIEVLSSGKEIATCSNDGTIKISDLDGNIKQVLSGHESFVYNVKLSKQGDKLVSCGEDRSLRIWDINNNFNIKQVIKLPAVSIWCVDTLPNGDIVVGCSDNTVRIFTEDQTRVASQSEIDEFTKQLESTSINSQTMDFDESKLSPYEILQKPGKKEGQVVVVKAPSGVIEAYLYSSEKWSKVGDVVSSSTGSNDKKVEYEGKMYDYVFDVDIEEGKPALKLPVNVTDNAYGIADKFMAKHDLPPSYRDQIVNFILQNTSGMTLNVESKQQPTATVSVDTSIPQDLIVLPMKQYLYIKNYNADSIFNGIVKFNSEEHTFTDEDIAQIGTALQDVDQNWEILYSYSTIMREQWKNKIPAFDLLRLIVDKLEDSTDISDFIEEGLGNENITIVMLTVRILVNSFKNPKWGIDLMSANKVYESIFETIDTNFANATLKQSQNLALSVATLILNYSVLILHDKERNINIAPVVIEALNTKYAPLEEYQDSEEVAYRLIIAFGNLTLVQPSLKQFSNSISWVVAIKRKYATIARFKDVFADLNR</sequence>
<evidence type="ECO:0000313" key="9">
    <source>
        <dbReference type="Proteomes" id="UP000001640"/>
    </source>
</evidence>
<keyword evidence="4" id="KW-0677">Repeat</keyword>
<dbReference type="PROSITE" id="PS50082">
    <property type="entry name" value="WD_REPEATS_2"/>
    <property type="match status" value="4"/>
</dbReference>
<organism evidence="8 9">
    <name type="scientific">Naumovozyma castellii</name>
    <name type="common">Yeast</name>
    <name type="synonym">Saccharomyces castellii</name>
    <dbReference type="NCBI Taxonomy" id="27288"/>
    <lineage>
        <taxon>Eukaryota</taxon>
        <taxon>Fungi</taxon>
        <taxon>Dikarya</taxon>
        <taxon>Ascomycota</taxon>
        <taxon>Saccharomycotina</taxon>
        <taxon>Saccharomycetes</taxon>
        <taxon>Saccharomycetales</taxon>
        <taxon>Saccharomycetaceae</taxon>
        <taxon>Naumovozyma</taxon>
    </lineage>
</organism>
<dbReference type="GO" id="GO:0036435">
    <property type="term" value="F:K48-linked polyubiquitin modification-dependent protein binding"/>
    <property type="evidence" value="ECO:0007669"/>
    <property type="project" value="EnsemblFungi"/>
</dbReference>
<feature type="repeat" description="WD" evidence="5">
    <location>
        <begin position="220"/>
        <end position="261"/>
    </location>
</feature>
<dbReference type="OMA" id="STIMVKN"/>
<dbReference type="Gene3D" id="3.10.20.870">
    <property type="entry name" value="PFU (PLAA family ubiquitin binding), C-terminal domain"/>
    <property type="match status" value="1"/>
</dbReference>
<evidence type="ECO:0000259" key="6">
    <source>
        <dbReference type="PROSITE" id="PS51394"/>
    </source>
</evidence>
<dbReference type="InterPro" id="IPR019775">
    <property type="entry name" value="WD40_repeat_CS"/>
</dbReference>
<dbReference type="EMBL" id="HE576758">
    <property type="protein sequence ID" value="CCC71317.1"/>
    <property type="molecule type" value="Genomic_DNA"/>
</dbReference>
<dbReference type="eggNOG" id="KOG0301">
    <property type="taxonomic scope" value="Eukaryota"/>
</dbReference>
<evidence type="ECO:0000256" key="5">
    <source>
        <dbReference type="PROSITE-ProRule" id="PRU00221"/>
    </source>
</evidence>
<name>G0VHL0_NAUCA</name>
<dbReference type="RefSeq" id="XP_003677668.1">
    <property type="nucleotide sequence ID" value="XM_003677620.1"/>
</dbReference>
<dbReference type="KEGG" id="ncs:NCAS_0G04300"/>
<dbReference type="GO" id="GO:0140036">
    <property type="term" value="F:ubiquitin-modified protein reader activity"/>
    <property type="evidence" value="ECO:0007669"/>
    <property type="project" value="EnsemblFungi"/>
</dbReference>
<dbReference type="InterPro" id="IPR038122">
    <property type="entry name" value="PFU_sf"/>
</dbReference>
<dbReference type="PROSITE" id="PS51396">
    <property type="entry name" value="PUL"/>
    <property type="match status" value="1"/>
</dbReference>
<evidence type="ECO:0000256" key="3">
    <source>
        <dbReference type="ARBA" id="ARBA00022574"/>
    </source>
</evidence>
<protein>
    <submittedName>
        <fullName evidence="8">Uncharacterized protein</fullName>
    </submittedName>
</protein>
<evidence type="ECO:0000256" key="4">
    <source>
        <dbReference type="ARBA" id="ARBA00022737"/>
    </source>
</evidence>
<dbReference type="GO" id="GO:0072671">
    <property type="term" value="P:mitochondria-associated ubiquitin-dependent protein catabolic process"/>
    <property type="evidence" value="ECO:0007669"/>
    <property type="project" value="EnsemblFungi"/>
</dbReference>
<dbReference type="PROSITE" id="PS51394">
    <property type="entry name" value="PFU"/>
    <property type="match status" value="1"/>
</dbReference>
<evidence type="ECO:0000259" key="7">
    <source>
        <dbReference type="PROSITE" id="PS51396"/>
    </source>
</evidence>
<dbReference type="GO" id="GO:0034517">
    <property type="term" value="P:ribophagy"/>
    <property type="evidence" value="ECO:0007669"/>
    <property type="project" value="EnsemblFungi"/>
</dbReference>
<proteinExistence type="predicted"/>
<dbReference type="PROSITE" id="PS50294">
    <property type="entry name" value="WD_REPEATS_REGION"/>
    <property type="match status" value="1"/>
</dbReference>
<dbReference type="SUPFAM" id="SSF50978">
    <property type="entry name" value="WD40 repeat-like"/>
    <property type="match status" value="1"/>
</dbReference>
<evidence type="ECO:0000256" key="1">
    <source>
        <dbReference type="ARBA" id="ARBA00004496"/>
    </source>
</evidence>
<dbReference type="GO" id="GO:0032473">
    <property type="term" value="C:cytoplasmic side of mitochondrial outer membrane"/>
    <property type="evidence" value="ECO:0007669"/>
    <property type="project" value="EnsemblFungi"/>
</dbReference>
<dbReference type="GO" id="GO:0044877">
    <property type="term" value="F:protein-containing complex binding"/>
    <property type="evidence" value="ECO:0007669"/>
    <property type="project" value="EnsemblFungi"/>
</dbReference>
<dbReference type="GO" id="GO:0010992">
    <property type="term" value="P:ubiquitin recycling"/>
    <property type="evidence" value="ECO:0007669"/>
    <property type="project" value="EnsemblFungi"/>
</dbReference>
<dbReference type="InterPro" id="IPR020472">
    <property type="entry name" value="WD40_PAC1"/>
</dbReference>
<reference evidence="8 9" key="1">
    <citation type="journal article" date="2011" name="Proc. Natl. Acad. Sci. U.S.A.">
        <title>Evolutionary erosion of yeast sex chromosomes by mating-type switching accidents.</title>
        <authorList>
            <person name="Gordon J.L."/>
            <person name="Armisen D."/>
            <person name="Proux-Wera E."/>
            <person name="Oheigeartaigh S.S."/>
            <person name="Byrne K.P."/>
            <person name="Wolfe K.H."/>
        </authorList>
    </citation>
    <scope>NUCLEOTIDE SEQUENCE [LARGE SCALE GENOMIC DNA]</scope>
    <source>
        <strain evidence="9">ATCC 76901 / BCRC 22586 / CBS 4309 / NBRC 1992 / NRRL Y-12630</strain>
    </source>
</reference>